<dbReference type="EMBL" id="FJUX01000012">
    <property type="protein sequence ID" value="CZS92554.1"/>
    <property type="molecule type" value="Genomic_DNA"/>
</dbReference>
<evidence type="ECO:0008006" key="4">
    <source>
        <dbReference type="Google" id="ProtNLM"/>
    </source>
</evidence>
<dbReference type="AlphaFoldDB" id="A0A1E1K7H3"/>
<reference evidence="3" key="1">
    <citation type="submission" date="2016-03" db="EMBL/GenBank/DDBJ databases">
        <authorList>
            <person name="Guldener U."/>
        </authorList>
    </citation>
    <scope>NUCLEOTIDE SEQUENCE [LARGE SCALE GENOMIC DNA]</scope>
    <source>
        <strain evidence="3">04CH-RAC-A.6.1</strain>
    </source>
</reference>
<dbReference type="InterPro" id="IPR036388">
    <property type="entry name" value="WH-like_DNA-bd_sf"/>
</dbReference>
<keyword evidence="3" id="KW-1185">Reference proteome</keyword>
<dbReference type="OrthoDB" id="3533651at2759"/>
<evidence type="ECO:0000256" key="1">
    <source>
        <dbReference type="SAM" id="MobiDB-lite"/>
    </source>
</evidence>
<sequence length="140" mass="16447">MKSSLSVPTTKTPTKTTSRDERVRCHTLYFDAGWTQDQIALQLNLTRRQVQHALATRLTPQHHLRGRRAYLNTPQRKRLIEWVTSSKANRRTPWAKVPPILRWDVSVFAIRTAFKKEGYTRRVARRKPGLDYLNQIARLQ</sequence>
<feature type="region of interest" description="Disordered" evidence="1">
    <location>
        <begin position="1"/>
        <end position="20"/>
    </location>
</feature>
<accession>A0A1E1K7H3</accession>
<proteinExistence type="predicted"/>
<dbReference type="Proteomes" id="UP000178912">
    <property type="component" value="Unassembled WGS sequence"/>
</dbReference>
<dbReference type="Gene3D" id="1.10.10.10">
    <property type="entry name" value="Winged helix-like DNA-binding domain superfamily/Winged helix DNA-binding domain"/>
    <property type="match status" value="1"/>
</dbReference>
<organism evidence="2 3">
    <name type="scientific">Rhynchosporium agropyri</name>
    <dbReference type="NCBI Taxonomy" id="914238"/>
    <lineage>
        <taxon>Eukaryota</taxon>
        <taxon>Fungi</taxon>
        <taxon>Dikarya</taxon>
        <taxon>Ascomycota</taxon>
        <taxon>Pezizomycotina</taxon>
        <taxon>Leotiomycetes</taxon>
        <taxon>Helotiales</taxon>
        <taxon>Ploettnerulaceae</taxon>
        <taxon>Rhynchosporium</taxon>
    </lineage>
</organism>
<gene>
    <name evidence="2" type="ORF">RAG0_03167</name>
</gene>
<evidence type="ECO:0000313" key="3">
    <source>
        <dbReference type="Proteomes" id="UP000178912"/>
    </source>
</evidence>
<name>A0A1E1K7H3_9HELO</name>
<evidence type="ECO:0000313" key="2">
    <source>
        <dbReference type="EMBL" id="CZS92554.1"/>
    </source>
</evidence>
<protein>
    <recommendedName>
        <fullName evidence="4">Transposase Tc1-like domain-containing protein</fullName>
    </recommendedName>
</protein>